<dbReference type="Proteomes" id="UP000323161">
    <property type="component" value="Unassembled WGS sequence"/>
</dbReference>
<dbReference type="CDD" id="cd17515">
    <property type="entry name" value="RMtype1_S_MjaORF132P_Sau1132ORF3780P-TRD1-CR1_like"/>
    <property type="match status" value="1"/>
</dbReference>
<reference evidence="5 6" key="1">
    <citation type="submission" date="2019-08" db="EMBL/GenBank/DDBJ databases">
        <title>Marinobacter ZYF650 sp. nov., a marine bacterium isolated from seawater of the Mariana trench.</title>
        <authorList>
            <person name="Ahmad W."/>
        </authorList>
    </citation>
    <scope>NUCLEOTIDE SEQUENCE [LARGE SCALE GENOMIC DNA]</scope>
    <source>
        <strain evidence="5 6">ZYF650</strain>
    </source>
</reference>
<sequence>MSARELITEHLGLWTEAVTKKSSSGRGSNGKVELTGVKKLRELILELAVRGKLVTQDKDDGPVSLLLKKIESEKSAQLKAKAIRKPKKLPEIQEIEQPFPIPVSWRYCRLNELGVWGSGATPKRGNSHYYGGGIPWFKSGELYKDFIDSSEETITELAVQETSVRMNQPGDVLIAMYGATIGKASILEVAGTTNQAVCACTPWPGISNRFLLLLLKAYRSRFIAMGAGGAQPNISREKIIATVIGLPPEEEQHRIVQKVDELMALCDRLEQQTSDQLEAHETLVDTLLGTLTQSENATELADNWARLAAHFDTLFTTEQSIDKLKQSILQLAVMGRLVEQDVGDEPASDLIQRINAERLKLEREGKARAANKAARVDVVEPLPGAWAKCKLGTCISLISGQHLKGDEYFDDERPDSIPYLTGPAEFGVQTPEPQRHTFEKRAVAEKGDILITCKGSGVGKLNIASRDIAISRQLMAARPIVINARFLYLLLDSLRDAIREKTVGIAIPGISRGDILDADIHLPPLAEQHRIVQKVDELMALCDQLKERLNQASETRCQLAEAVVQGALN</sequence>
<dbReference type="RefSeq" id="WP_149598512.1">
    <property type="nucleotide sequence ID" value="NZ_VTUU01000001.1"/>
</dbReference>
<dbReference type="GO" id="GO:0003677">
    <property type="term" value="F:DNA binding"/>
    <property type="evidence" value="ECO:0007669"/>
    <property type="project" value="UniProtKB-KW"/>
</dbReference>
<evidence type="ECO:0000313" key="5">
    <source>
        <dbReference type="EMBL" id="KAA1175873.1"/>
    </source>
</evidence>
<protein>
    <submittedName>
        <fullName evidence="5">Restriction endonuclease subunit S</fullName>
    </submittedName>
</protein>
<accession>A0A5B0VN61</accession>
<dbReference type="Gene3D" id="3.90.220.20">
    <property type="entry name" value="DNA methylase specificity domains"/>
    <property type="match status" value="2"/>
</dbReference>
<name>A0A5B0VN61_9GAMM</name>
<comment type="caution">
    <text evidence="5">The sequence shown here is derived from an EMBL/GenBank/DDBJ whole genome shotgun (WGS) entry which is preliminary data.</text>
</comment>
<organism evidence="5 6">
    <name type="scientific">Marinobacter salinexigens</name>
    <dbReference type="NCBI Taxonomy" id="2919747"/>
    <lineage>
        <taxon>Bacteria</taxon>
        <taxon>Pseudomonadati</taxon>
        <taxon>Pseudomonadota</taxon>
        <taxon>Gammaproteobacteria</taxon>
        <taxon>Pseudomonadales</taxon>
        <taxon>Marinobacteraceae</taxon>
        <taxon>Marinobacter</taxon>
    </lineage>
</organism>
<dbReference type="CDD" id="cd17496">
    <property type="entry name" value="RMtype1_S_BliBORF2384P-TRD1-CR1_like"/>
    <property type="match status" value="1"/>
</dbReference>
<evidence type="ECO:0000256" key="1">
    <source>
        <dbReference type="ARBA" id="ARBA00010923"/>
    </source>
</evidence>
<keyword evidence="5" id="KW-0255">Endonuclease</keyword>
<dbReference type="SUPFAM" id="SSF116734">
    <property type="entry name" value="DNA methylase specificity domain"/>
    <property type="match status" value="2"/>
</dbReference>
<keyword evidence="5" id="KW-0540">Nuclease</keyword>
<dbReference type="InterPro" id="IPR000055">
    <property type="entry name" value="Restrct_endonuc_typeI_TRD"/>
</dbReference>
<keyword evidence="5" id="KW-0378">Hydrolase</keyword>
<dbReference type="Pfam" id="PF01420">
    <property type="entry name" value="Methylase_S"/>
    <property type="match status" value="2"/>
</dbReference>
<evidence type="ECO:0000313" key="6">
    <source>
        <dbReference type="Proteomes" id="UP000323161"/>
    </source>
</evidence>
<dbReference type="PANTHER" id="PTHR43140">
    <property type="entry name" value="TYPE-1 RESTRICTION ENZYME ECOKI SPECIFICITY PROTEIN"/>
    <property type="match status" value="1"/>
</dbReference>
<dbReference type="EMBL" id="VTUU01000001">
    <property type="protein sequence ID" value="KAA1175873.1"/>
    <property type="molecule type" value="Genomic_DNA"/>
</dbReference>
<evidence type="ECO:0000256" key="3">
    <source>
        <dbReference type="ARBA" id="ARBA00023125"/>
    </source>
</evidence>
<dbReference type="InterPro" id="IPR044946">
    <property type="entry name" value="Restrct_endonuc_typeI_TRD_sf"/>
</dbReference>
<dbReference type="AlphaFoldDB" id="A0A5B0VN61"/>
<proteinExistence type="inferred from homology"/>
<dbReference type="GO" id="GO:0009307">
    <property type="term" value="P:DNA restriction-modification system"/>
    <property type="evidence" value="ECO:0007669"/>
    <property type="project" value="UniProtKB-KW"/>
</dbReference>
<feature type="domain" description="Type I restriction modification DNA specificity" evidence="4">
    <location>
        <begin position="102"/>
        <end position="278"/>
    </location>
</feature>
<dbReference type="GO" id="GO:0004519">
    <property type="term" value="F:endonuclease activity"/>
    <property type="evidence" value="ECO:0007669"/>
    <property type="project" value="UniProtKB-KW"/>
</dbReference>
<evidence type="ECO:0000256" key="2">
    <source>
        <dbReference type="ARBA" id="ARBA00022747"/>
    </source>
</evidence>
<gene>
    <name evidence="5" type="ORF">FWJ25_01695</name>
</gene>
<keyword evidence="2" id="KW-0680">Restriction system</keyword>
<comment type="similarity">
    <text evidence="1">Belongs to the type-I restriction system S methylase family.</text>
</comment>
<evidence type="ECO:0000259" key="4">
    <source>
        <dbReference type="Pfam" id="PF01420"/>
    </source>
</evidence>
<dbReference type="InterPro" id="IPR051212">
    <property type="entry name" value="Type-I_RE_S_subunit"/>
</dbReference>
<keyword evidence="6" id="KW-1185">Reference proteome</keyword>
<keyword evidence="3" id="KW-0238">DNA-binding</keyword>
<dbReference type="PANTHER" id="PTHR43140:SF1">
    <property type="entry name" value="TYPE I RESTRICTION ENZYME ECOKI SPECIFICITY SUBUNIT"/>
    <property type="match status" value="1"/>
</dbReference>
<feature type="domain" description="Type I restriction modification DNA specificity" evidence="4">
    <location>
        <begin position="440"/>
        <end position="551"/>
    </location>
</feature>